<dbReference type="CDD" id="cd15482">
    <property type="entry name" value="Sialidase_non-viral"/>
    <property type="match status" value="1"/>
</dbReference>
<name>A0ABN7TWP2_9BACL</name>
<reference evidence="6 7" key="1">
    <citation type="submission" date="2021-06" db="EMBL/GenBank/DDBJ databases">
        <authorList>
            <person name="Criscuolo A."/>
        </authorList>
    </citation>
    <scope>NUCLEOTIDE SEQUENCE [LARGE SCALE GENOMIC DNA]</scope>
    <source>
        <strain evidence="7">CIP 111802</strain>
    </source>
</reference>
<keyword evidence="3" id="KW-0732">Signal</keyword>
<evidence type="ECO:0000256" key="4">
    <source>
        <dbReference type="ARBA" id="ARBA00023157"/>
    </source>
</evidence>
<dbReference type="EC" id="3.2.1.18" evidence="2"/>
<dbReference type="SMART" id="SM00560">
    <property type="entry name" value="LamGL"/>
    <property type="match status" value="1"/>
</dbReference>
<feature type="domain" description="LamG-like jellyroll fold" evidence="5">
    <location>
        <begin position="515"/>
        <end position="651"/>
    </location>
</feature>
<dbReference type="InterPro" id="IPR011040">
    <property type="entry name" value="Sialidase"/>
</dbReference>
<evidence type="ECO:0000256" key="1">
    <source>
        <dbReference type="ARBA" id="ARBA00000427"/>
    </source>
</evidence>
<evidence type="ECO:0000313" key="7">
    <source>
        <dbReference type="Proteomes" id="UP000730618"/>
    </source>
</evidence>
<comment type="catalytic activity">
    <reaction evidence="1">
        <text>Hydrolysis of alpha-(2-&gt;3)-, alpha-(2-&gt;6)-, alpha-(2-&gt;8)- glycosidic linkages of terminal sialic acid residues in oligosaccharides, glycoproteins, glycolipids, colominic acid and synthetic substrates.</text>
        <dbReference type="EC" id="3.2.1.18"/>
    </reaction>
</comment>
<dbReference type="Proteomes" id="UP000730618">
    <property type="component" value="Unassembled WGS sequence"/>
</dbReference>
<dbReference type="InterPro" id="IPR006558">
    <property type="entry name" value="LamG-like"/>
</dbReference>
<evidence type="ECO:0000259" key="5">
    <source>
        <dbReference type="SMART" id="SM00560"/>
    </source>
</evidence>
<protein>
    <recommendedName>
        <fullName evidence="2">exo-alpha-sialidase</fullName>
        <ecNumber evidence="2">3.2.1.18</ecNumber>
    </recommendedName>
</protein>
<gene>
    <name evidence="6" type="ORF">PAECIP111802_07152</name>
</gene>
<dbReference type="PANTHER" id="PTHR10628">
    <property type="entry name" value="SIALIDASE"/>
    <property type="match status" value="1"/>
</dbReference>
<organism evidence="6 7">
    <name type="scientific">Paenibacillus allorhizosphaerae</name>
    <dbReference type="NCBI Taxonomy" id="2849866"/>
    <lineage>
        <taxon>Bacteria</taxon>
        <taxon>Bacillati</taxon>
        <taxon>Bacillota</taxon>
        <taxon>Bacilli</taxon>
        <taxon>Bacillales</taxon>
        <taxon>Paenibacillaceae</taxon>
        <taxon>Paenibacillus</taxon>
    </lineage>
</organism>
<evidence type="ECO:0000256" key="3">
    <source>
        <dbReference type="ARBA" id="ARBA00022729"/>
    </source>
</evidence>
<dbReference type="Pfam" id="PF13385">
    <property type="entry name" value="Laminin_G_3"/>
    <property type="match status" value="1"/>
</dbReference>
<dbReference type="PANTHER" id="PTHR10628:SF30">
    <property type="entry name" value="EXO-ALPHA-SIALIDASE"/>
    <property type="match status" value="1"/>
</dbReference>
<keyword evidence="7" id="KW-1185">Reference proteome</keyword>
<dbReference type="EMBL" id="CAJVCE010000047">
    <property type="protein sequence ID" value="CAG7658746.1"/>
    <property type="molecule type" value="Genomic_DNA"/>
</dbReference>
<dbReference type="InterPro" id="IPR026856">
    <property type="entry name" value="Sialidase_fam"/>
</dbReference>
<accession>A0ABN7TWP2</accession>
<keyword evidence="4" id="KW-1015">Disulfide bond</keyword>
<evidence type="ECO:0000313" key="6">
    <source>
        <dbReference type="EMBL" id="CAG7658746.1"/>
    </source>
</evidence>
<evidence type="ECO:0000256" key="2">
    <source>
        <dbReference type="ARBA" id="ARBA00012733"/>
    </source>
</evidence>
<proteinExistence type="predicted"/>
<dbReference type="InterPro" id="IPR025883">
    <property type="entry name" value="Cadherin-like_domain"/>
</dbReference>
<sequence>MLKNKNISLFDEMQLFEPGEGGYPVFRIPGIVITKSGILIAYTEARSTPSDWANIDLVMKRSTDGGKTWEPLQVLVHNSHSESVTYNNPLMIAEKDNEAVHYLYCKNYHEVFYTKSSNGGLDWSSPVNITPTFNRFRDEGQLPKPYQWKVVATGPGHGIELRNGRLLVPVWLANGETDRSHGPSVIATVFSDDKGASWHAGEIIYNTPDVENPNETTAVELDEGSVMLNIRNNSSRRAIAVSRDGAQGWSVPKLNEALIDPKNFGSSARYSFSAEDGHSRILFINANDVEHRRNITLKMSEDEGLTWKYVKVIQPDQGAYSDIAISPKKTIHALYEQGFGIKSVILNKEWLMNGSELESLIFDTGKLSPVFRSDNRKYVLDVREDIALLQVTPKLPIHTAATIKVNGQAMASATNHIVTLNASGETLIRLLIESPQGEVAAEYEITVRNSLPKGALVGYWEIERITTDGITPDLSGLNNDGHMNGGCQVFGDKAMRFKDNHVDVAGDQGIAFGTGDFTAALWVMPEQMNDMMTLLWYGDVGAGARGWFLRTQEHNRLFFRVGGDGAQNLAATSYTELLASGRWTHMAAKRKFNEMTLYMDGREVLKKLTSHIFNVNGQNVLTVGKSPSENGCPWIGMIDEVRLYNYALTDREILQIYEDTQSRSERFEK</sequence>
<dbReference type="Pfam" id="PF12733">
    <property type="entry name" value="Cadherin-like"/>
    <property type="match status" value="1"/>
</dbReference>
<comment type="caution">
    <text evidence="6">The sequence shown here is derived from an EMBL/GenBank/DDBJ whole genome shotgun (WGS) entry which is preliminary data.</text>
</comment>
<dbReference type="Pfam" id="PF13088">
    <property type="entry name" value="BNR_2"/>
    <property type="match status" value="1"/>
</dbReference>